<dbReference type="Pfam" id="PF10604">
    <property type="entry name" value="Polyketide_cyc2"/>
    <property type="match status" value="1"/>
</dbReference>
<reference evidence="1 2" key="1">
    <citation type="submission" date="2016-06" db="EMBL/GenBank/DDBJ databases">
        <authorList>
            <person name="Olsen C.W."/>
            <person name="Carey S."/>
            <person name="Hinshaw L."/>
            <person name="Karasin A.I."/>
        </authorList>
    </citation>
    <scope>NUCLEOTIDE SEQUENCE [LARGE SCALE GENOMIC DNA]</scope>
    <source>
        <strain evidence="1 2">LZ-22</strain>
    </source>
</reference>
<dbReference type="AlphaFoldDB" id="A0A1G6IGH1"/>
<dbReference type="InterPro" id="IPR023393">
    <property type="entry name" value="START-like_dom_sf"/>
</dbReference>
<dbReference type="Proteomes" id="UP000199086">
    <property type="component" value="Unassembled WGS sequence"/>
</dbReference>
<accession>A0A1G6IGH1</accession>
<dbReference type="Gene3D" id="3.30.530.20">
    <property type="match status" value="1"/>
</dbReference>
<protein>
    <submittedName>
        <fullName evidence="1">Polyketide cyclase / dehydrase and lipid transport</fullName>
    </submittedName>
</protein>
<sequence>MSQILTSDTVERTIQASPGVLYAIVSDVTRTPELSPEIKRCRWVRGATGPQVGARFVALNTLGGWKTWPNFPVVIAADPGREFAISRTEPLFGTLEWSYRFVPEGTATRVVESYTVTRPLTRAAYVLLRLSGSADRAAELRTGMTTTLERLAQVAEREQGELDRRGSDTSR</sequence>
<dbReference type="EMBL" id="FMYF01000016">
    <property type="protein sequence ID" value="SDC05500.1"/>
    <property type="molecule type" value="Genomic_DNA"/>
</dbReference>
<dbReference type="SUPFAM" id="SSF55961">
    <property type="entry name" value="Bet v1-like"/>
    <property type="match status" value="1"/>
</dbReference>
<gene>
    <name evidence="1" type="ORF">GA0111570_11631</name>
</gene>
<dbReference type="CDD" id="cd07812">
    <property type="entry name" value="SRPBCC"/>
    <property type="match status" value="1"/>
</dbReference>
<keyword evidence="2" id="KW-1185">Reference proteome</keyword>
<evidence type="ECO:0000313" key="1">
    <source>
        <dbReference type="EMBL" id="SDC05500.1"/>
    </source>
</evidence>
<dbReference type="STRING" id="1577474.GA0111570_11631"/>
<evidence type="ECO:0000313" key="2">
    <source>
        <dbReference type="Proteomes" id="UP000199086"/>
    </source>
</evidence>
<organism evidence="1 2">
    <name type="scientific">Raineyella antarctica</name>
    <dbReference type="NCBI Taxonomy" id="1577474"/>
    <lineage>
        <taxon>Bacteria</taxon>
        <taxon>Bacillati</taxon>
        <taxon>Actinomycetota</taxon>
        <taxon>Actinomycetes</taxon>
        <taxon>Propionibacteriales</taxon>
        <taxon>Propionibacteriaceae</taxon>
        <taxon>Raineyella</taxon>
    </lineage>
</organism>
<proteinExistence type="predicted"/>
<name>A0A1G6IGH1_9ACTN</name>
<dbReference type="RefSeq" id="WP_092613763.1">
    <property type="nucleotide sequence ID" value="NZ_FMYF01000016.1"/>
</dbReference>
<dbReference type="InterPro" id="IPR019587">
    <property type="entry name" value="Polyketide_cyclase/dehydratase"/>
</dbReference>
<dbReference type="OrthoDB" id="4618973at2"/>